<dbReference type="InterPro" id="IPR011659">
    <property type="entry name" value="WD40"/>
</dbReference>
<dbReference type="eggNOG" id="COG1506">
    <property type="taxonomic scope" value="Bacteria"/>
</dbReference>
<keyword evidence="2" id="KW-0720">Serine protease</keyword>
<dbReference type="Pfam" id="PF00326">
    <property type="entry name" value="Peptidase_S9"/>
    <property type="match status" value="1"/>
</dbReference>
<evidence type="ECO:0000313" key="5">
    <source>
        <dbReference type="EMBL" id="KEQ29462.1"/>
    </source>
</evidence>
<organism evidence="5 6">
    <name type="scientific">Pedobacter antarcticus 4BY</name>
    <dbReference type="NCBI Taxonomy" id="1358423"/>
    <lineage>
        <taxon>Bacteria</taxon>
        <taxon>Pseudomonadati</taxon>
        <taxon>Bacteroidota</taxon>
        <taxon>Sphingobacteriia</taxon>
        <taxon>Sphingobacteriales</taxon>
        <taxon>Sphingobacteriaceae</taxon>
        <taxon>Pedobacter</taxon>
    </lineage>
</organism>
<gene>
    <name evidence="5" type="ORF">N180_03640</name>
</gene>
<keyword evidence="3" id="KW-0732">Signal</keyword>
<dbReference type="SUPFAM" id="SSF53474">
    <property type="entry name" value="alpha/beta-Hydrolases"/>
    <property type="match status" value="1"/>
</dbReference>
<dbReference type="InterPro" id="IPR011042">
    <property type="entry name" value="6-blade_b-propeller_TolB-like"/>
</dbReference>
<dbReference type="AlphaFoldDB" id="A0A081PFI9"/>
<dbReference type="InterPro" id="IPR001375">
    <property type="entry name" value="Peptidase_S9_cat"/>
</dbReference>
<evidence type="ECO:0000256" key="3">
    <source>
        <dbReference type="SAM" id="SignalP"/>
    </source>
</evidence>
<dbReference type="Pfam" id="PF07676">
    <property type="entry name" value="PD40"/>
    <property type="match status" value="1"/>
</dbReference>
<dbReference type="InterPro" id="IPR029058">
    <property type="entry name" value="AB_hydrolase_fold"/>
</dbReference>
<dbReference type="Gene3D" id="3.40.50.1820">
    <property type="entry name" value="alpha/beta hydrolase"/>
    <property type="match status" value="1"/>
</dbReference>
<evidence type="ECO:0000256" key="1">
    <source>
        <dbReference type="ARBA" id="ARBA00022801"/>
    </source>
</evidence>
<evidence type="ECO:0000313" key="6">
    <source>
        <dbReference type="Proteomes" id="UP000028007"/>
    </source>
</evidence>
<dbReference type="OrthoDB" id="6388416at2"/>
<keyword evidence="1" id="KW-0378">Hydrolase</keyword>
<comment type="caution">
    <text evidence="5">The sequence shown here is derived from an EMBL/GenBank/DDBJ whole genome shotgun (WGS) entry which is preliminary data.</text>
</comment>
<name>A0A081PFI9_9SPHI</name>
<feature type="chain" id="PRO_5001761719" evidence="3">
    <location>
        <begin position="21"/>
        <end position="805"/>
    </location>
</feature>
<feature type="signal peptide" evidence="3">
    <location>
        <begin position="1"/>
        <end position="20"/>
    </location>
</feature>
<dbReference type="Gene3D" id="2.120.10.30">
    <property type="entry name" value="TolB, C-terminal domain"/>
    <property type="match status" value="1"/>
</dbReference>
<dbReference type="PANTHER" id="PTHR42776">
    <property type="entry name" value="SERINE PEPTIDASE S9 FAMILY MEMBER"/>
    <property type="match status" value="1"/>
</dbReference>
<accession>A0A081PFI9</accession>
<evidence type="ECO:0000256" key="2">
    <source>
        <dbReference type="ARBA" id="ARBA00022825"/>
    </source>
</evidence>
<dbReference type="EMBL" id="JNFF01000072">
    <property type="protein sequence ID" value="KEQ29462.1"/>
    <property type="molecule type" value="Genomic_DNA"/>
</dbReference>
<feature type="domain" description="Peptidase S9 prolyl oligopeptidase catalytic" evidence="4">
    <location>
        <begin position="647"/>
        <end position="803"/>
    </location>
</feature>
<protein>
    <submittedName>
        <fullName evidence="5">Aminoacyl peptidase</fullName>
    </submittedName>
</protein>
<dbReference type="RefSeq" id="WP_037441839.1">
    <property type="nucleotide sequence ID" value="NZ_JNFF01000072.1"/>
</dbReference>
<evidence type="ECO:0000259" key="4">
    <source>
        <dbReference type="Pfam" id="PF00326"/>
    </source>
</evidence>
<dbReference type="GO" id="GO:0006508">
    <property type="term" value="P:proteolysis"/>
    <property type="evidence" value="ECO:0007669"/>
    <property type="project" value="InterPro"/>
</dbReference>
<proteinExistence type="predicted"/>
<keyword evidence="2" id="KW-0645">Protease</keyword>
<reference evidence="5 6" key="1">
    <citation type="journal article" date="1992" name="Int. J. Syst. Bacteriol.">
        <title>Sphingobacterium antarcticus sp. nov. a Psychrotrophic Bacterium from the Soils of Schirmacher Oasis, Antarctica.</title>
        <authorList>
            <person name="Shivaji S."/>
            <person name="Ray M.K."/>
            <person name="Rao N.S."/>
            <person name="Saiserr L."/>
            <person name="Jagannadham M.V."/>
            <person name="Kumar G.S."/>
            <person name="Reddy G."/>
            <person name="Bhargava P.M."/>
        </authorList>
    </citation>
    <scope>NUCLEOTIDE SEQUENCE [LARGE SCALE GENOMIC DNA]</scope>
    <source>
        <strain evidence="5 6">4BY</strain>
    </source>
</reference>
<dbReference type="PANTHER" id="PTHR42776:SF28">
    <property type="entry name" value="GLUTAMYL ENDOPEPTIDASE, CHLOROPLASTIC-RELATED"/>
    <property type="match status" value="1"/>
</dbReference>
<dbReference type="GO" id="GO:0004252">
    <property type="term" value="F:serine-type endopeptidase activity"/>
    <property type="evidence" value="ECO:0007669"/>
    <property type="project" value="TreeGrafter"/>
</dbReference>
<keyword evidence="6" id="KW-1185">Reference proteome</keyword>
<dbReference type="Proteomes" id="UP000028007">
    <property type="component" value="Unassembled WGS sequence"/>
</dbReference>
<dbReference type="SUPFAM" id="SSF82171">
    <property type="entry name" value="DPP6 N-terminal domain-like"/>
    <property type="match status" value="1"/>
</dbReference>
<sequence>MKTFLLSICLATGLTVTGYAQENLSYQLPPKSIVDLVDAATSPSVQFSPDGKLMLILQTPGYASIEQVAQPVIGLAGLRINPANNSTEGELSGVFNGITVKNLISKKDQQISGLPKELRLTNISWSPDGQHFAFSNNTLKGVELWFVNLQSMAATRLTSDHLNDAFGTTLQWSPDSKSILAQFIPSRGAAPVQPIVPTGPVVQENLGVVTPSRTYQNLLQNNYDQELMEYYLRSQLVQVNLDGGVKFIGEPAIYRSASYSPDGKYLLSEVVQKPYSYLVPVYYFPYQASILNLDTKAVKVLYDAPLAEKLPSGFDAVATGPRSFEWRKDVPSTIVWAEAQDKGDPSVKTEVRDALFTLKAPFTEAPKELIKLNLRYGGISWGNQQYAILKENWRKDRTVKMSLINPETGKTVKVIAQRSSEDTYTDPGDFVSSKGIISRSGTLLLDKANPVVYTIGGGASPQGDRPFLMRWNLLNNKQDTLFKSKAPYYEEPVYYNHATGSLYFSRESAEQAPNYLVSDLKSKKETALTQFADPYPSLQGVQKSLLSYPRKDGVKLSATLYLPKGYKKSDGPLPALVWAYPREFKSLAAAGQVKGSPYRFTRLAFRSPVFWVTRGYAVLDQADMPIVGEGKEEPNDTFLEQIEANAVALINYVSDDLGVVDRKRIGVGGHSYGAFMTANLLAHTDLFAAGIARSGAYNRTLTPFGFQGESRTFWEAEDVYNKMSPFNYANKIKTPILLTHGIDDENSGTFPIQSERLYSAIKGHGGTVRLVLLPKEFHGYRSRESILHTFYEQDNWLEKYVKNRK</sequence>